<protein>
    <submittedName>
        <fullName evidence="2">ROK family protein</fullName>
    </submittedName>
</protein>
<evidence type="ECO:0000313" key="2">
    <source>
        <dbReference type="EMBL" id="RPD42991.1"/>
    </source>
</evidence>
<dbReference type="SUPFAM" id="SSF53067">
    <property type="entry name" value="Actin-like ATPase domain"/>
    <property type="match status" value="1"/>
</dbReference>
<evidence type="ECO:0000256" key="1">
    <source>
        <dbReference type="ARBA" id="ARBA00006479"/>
    </source>
</evidence>
<dbReference type="InterPro" id="IPR043129">
    <property type="entry name" value="ATPase_NBD"/>
</dbReference>
<sequence length="314" mass="33721">MKKNIIGIDLGGTMVKIGLVRNREIIGEKKIEARSENGLAPLLPALEEQINDLMLENGVNSADLTGIGLAFPGLVNCHSQKVLSTNKKYDDACGIDLNEWVRQKWKTSFFLDNDARMAAVGEWKSGIGQGTDNLVAITLGTGIGAAAIMEGRLLRGKHYQAGVLGGHISLNYKGQTCTCGNTGCAEAEISSWNIGDKITGDQRFSESLLAGAGRLDFETLFGAALHNDGLAIAIREECLQIWSVAIINLIHAYDPDMVVMSGGIMNSKAIIIPAIQKIVDARAWCPWGKVSVKASTLIDKAAILGVTYCLEHQL</sequence>
<evidence type="ECO:0000313" key="3">
    <source>
        <dbReference type="Proteomes" id="UP000279089"/>
    </source>
</evidence>
<dbReference type="EMBL" id="RMBX01000001">
    <property type="protein sequence ID" value="RPD42991.1"/>
    <property type="molecule type" value="Genomic_DNA"/>
</dbReference>
<dbReference type="InterPro" id="IPR000600">
    <property type="entry name" value="ROK"/>
</dbReference>
<gene>
    <name evidence="2" type="ORF">EG028_01495</name>
</gene>
<comment type="similarity">
    <text evidence="1">Belongs to the ROK (NagC/XylR) family.</text>
</comment>
<organism evidence="2 3">
    <name type="scientific">Chitinophaga barathri</name>
    <dbReference type="NCBI Taxonomy" id="1647451"/>
    <lineage>
        <taxon>Bacteria</taxon>
        <taxon>Pseudomonadati</taxon>
        <taxon>Bacteroidota</taxon>
        <taxon>Chitinophagia</taxon>
        <taxon>Chitinophagales</taxon>
        <taxon>Chitinophagaceae</taxon>
        <taxon>Chitinophaga</taxon>
    </lineage>
</organism>
<dbReference type="Proteomes" id="UP000279089">
    <property type="component" value="Unassembled WGS sequence"/>
</dbReference>
<dbReference type="RefSeq" id="WP_120514263.1">
    <property type="nucleotide sequence ID" value="NZ_QXZY01000001.1"/>
</dbReference>
<reference evidence="3" key="1">
    <citation type="submission" date="2018-11" db="EMBL/GenBank/DDBJ databases">
        <title>Chitinophaga lutea sp.nov., isolate from arsenic contaminated soil.</title>
        <authorList>
            <person name="Zong Y."/>
        </authorList>
    </citation>
    <scope>NUCLEOTIDE SEQUENCE [LARGE SCALE GENOMIC DNA]</scope>
    <source>
        <strain evidence="3">YLT18</strain>
    </source>
</reference>
<dbReference type="Pfam" id="PF00480">
    <property type="entry name" value="ROK"/>
    <property type="match status" value="1"/>
</dbReference>
<name>A0A3N4MGK8_9BACT</name>
<accession>A0A3N4MGK8</accession>
<dbReference type="OrthoDB" id="9810372at2"/>
<keyword evidence="3" id="KW-1185">Reference proteome</keyword>
<comment type="caution">
    <text evidence="2">The sequence shown here is derived from an EMBL/GenBank/DDBJ whole genome shotgun (WGS) entry which is preliminary data.</text>
</comment>
<dbReference type="Gene3D" id="3.30.420.40">
    <property type="match status" value="2"/>
</dbReference>
<dbReference type="PANTHER" id="PTHR18964">
    <property type="entry name" value="ROK (REPRESSOR, ORF, KINASE) FAMILY"/>
    <property type="match status" value="1"/>
</dbReference>
<dbReference type="AlphaFoldDB" id="A0A3N4MGK8"/>
<proteinExistence type="inferred from homology"/>
<dbReference type="PANTHER" id="PTHR18964:SF149">
    <property type="entry name" value="BIFUNCTIONAL UDP-N-ACETYLGLUCOSAMINE 2-EPIMERASE_N-ACETYLMANNOSAMINE KINASE"/>
    <property type="match status" value="1"/>
</dbReference>